<evidence type="ECO:0000256" key="1">
    <source>
        <dbReference type="ARBA" id="ARBA00010923"/>
    </source>
</evidence>
<sequence length="501" mass="55244">MSRRELPAGWVQQKLRDLGTWRGGGTPTKSEPAYWENGNIPWVSPKDMKRAVIDDAEDHITEAAVENSACNLVPAGSVLMVTRSGILAHSFPVATTIRPVTINQDMKALTPASGIVPEYLRLALTAGKQSILQECSKAGTTVASISSEKLSDFEVSIPPSDEQRRIVEKIEALTVRSRRAREALDSLPVMIDRCRQSILAAAFSGNLTVSWRRASPLIESREDMLGRVEMERKDLFEGFRGNRSYMPAEKLDVSDDLPVLPPSWQWVSAEQICGFITKGTTPSRDKMSAEVGGVPYIKVYNLTFFGDLDFSVDPTFVPAEVHSGELARSKVLPGDVLMNIVGPPLGKVSIVPDSFPEWNINQAIAVFRCVPSLMKRFLMYYFLSNGLLFRANLLSKATAGQQNLTLEICRKLPVPLPPVAEQREIVNRIDKAFSAIEAVHTNVKIANSRLTTLDQSILAKAFRGQLVPQDPNDEPASVLLERIRAERAAGGVPSRRGRRKA</sequence>
<comment type="similarity">
    <text evidence="1">Belongs to the type-I restriction system S methylase family.</text>
</comment>
<dbReference type="Proteomes" id="UP000225379">
    <property type="component" value="Unassembled WGS sequence"/>
</dbReference>
<proteinExistence type="inferred from homology"/>
<evidence type="ECO:0000313" key="6">
    <source>
        <dbReference type="Proteomes" id="UP000225379"/>
    </source>
</evidence>
<reference evidence="6" key="1">
    <citation type="submission" date="2017-10" db="EMBL/GenBank/DDBJ databases">
        <authorList>
            <person name="Kravchenko I.K."/>
            <person name="Grouzdev D.S."/>
        </authorList>
    </citation>
    <scope>NUCLEOTIDE SEQUENCE [LARGE SCALE GENOMIC DNA]</scope>
    <source>
        <strain evidence="6">B2</strain>
    </source>
</reference>
<dbReference type="GO" id="GO:0009307">
    <property type="term" value="P:DNA restriction-modification system"/>
    <property type="evidence" value="ECO:0007669"/>
    <property type="project" value="UniProtKB-KW"/>
</dbReference>
<dbReference type="REBASE" id="268153">
    <property type="entry name" value="S.AspB2ORF31230P"/>
</dbReference>
<dbReference type="AlphaFoldDB" id="A0A2B8B8K4"/>
<keyword evidence="2" id="KW-0680">Restriction system</keyword>
<dbReference type="InterPro" id="IPR044946">
    <property type="entry name" value="Restrct_endonuc_typeI_TRD_sf"/>
</dbReference>
<dbReference type="PANTHER" id="PTHR43140:SF1">
    <property type="entry name" value="TYPE I RESTRICTION ENZYME ECOKI SPECIFICITY SUBUNIT"/>
    <property type="match status" value="1"/>
</dbReference>
<dbReference type="CDD" id="cd17249">
    <property type="entry name" value="RMtype1_S_EcoR124I-TRD2-CR2_like"/>
    <property type="match status" value="1"/>
</dbReference>
<feature type="domain" description="Type I restriction modification DNA specificity" evidence="4">
    <location>
        <begin position="264"/>
        <end position="442"/>
    </location>
</feature>
<dbReference type="PANTHER" id="PTHR43140">
    <property type="entry name" value="TYPE-1 RESTRICTION ENZYME ECOKI SPECIFICITY PROTEIN"/>
    <property type="match status" value="1"/>
</dbReference>
<dbReference type="EMBL" id="PDKW01000043">
    <property type="protein sequence ID" value="PGH54275.1"/>
    <property type="molecule type" value="Genomic_DNA"/>
</dbReference>
<protein>
    <recommendedName>
        <fullName evidence="4">Type I restriction modification DNA specificity domain-containing protein</fullName>
    </recommendedName>
</protein>
<evidence type="ECO:0000256" key="2">
    <source>
        <dbReference type="ARBA" id="ARBA00022747"/>
    </source>
</evidence>
<dbReference type="SUPFAM" id="SSF116734">
    <property type="entry name" value="DNA methylase specificity domain"/>
    <property type="match status" value="2"/>
</dbReference>
<dbReference type="RefSeq" id="WP_098740316.1">
    <property type="nucleotide sequence ID" value="NZ_PDKW01000043.1"/>
</dbReference>
<dbReference type="OrthoDB" id="164285at2"/>
<accession>A0A2B8B8K4</accession>
<dbReference type="Pfam" id="PF01420">
    <property type="entry name" value="Methylase_S"/>
    <property type="match status" value="2"/>
</dbReference>
<dbReference type="GO" id="GO:0003677">
    <property type="term" value="F:DNA binding"/>
    <property type="evidence" value="ECO:0007669"/>
    <property type="project" value="UniProtKB-KW"/>
</dbReference>
<evidence type="ECO:0000313" key="5">
    <source>
        <dbReference type="EMBL" id="PGH54275.1"/>
    </source>
</evidence>
<evidence type="ECO:0000259" key="4">
    <source>
        <dbReference type="Pfam" id="PF01420"/>
    </source>
</evidence>
<keyword evidence="6" id="KW-1185">Reference proteome</keyword>
<dbReference type="Gene3D" id="3.90.220.20">
    <property type="entry name" value="DNA methylase specificity domains"/>
    <property type="match status" value="2"/>
</dbReference>
<evidence type="ECO:0000256" key="3">
    <source>
        <dbReference type="ARBA" id="ARBA00023125"/>
    </source>
</evidence>
<keyword evidence="3" id="KW-0238">DNA-binding</keyword>
<dbReference type="InterPro" id="IPR000055">
    <property type="entry name" value="Restrct_endonuc_typeI_TRD"/>
</dbReference>
<gene>
    <name evidence="5" type="ORF">CRT60_31225</name>
</gene>
<feature type="domain" description="Type I restriction modification DNA specificity" evidence="4">
    <location>
        <begin position="7"/>
        <end position="174"/>
    </location>
</feature>
<organism evidence="5 6">
    <name type="scientific">Azospirillum palustre</name>
    <dbReference type="NCBI Taxonomy" id="2044885"/>
    <lineage>
        <taxon>Bacteria</taxon>
        <taxon>Pseudomonadati</taxon>
        <taxon>Pseudomonadota</taxon>
        <taxon>Alphaproteobacteria</taxon>
        <taxon>Rhodospirillales</taxon>
        <taxon>Azospirillaceae</taxon>
        <taxon>Azospirillum</taxon>
    </lineage>
</organism>
<dbReference type="InterPro" id="IPR051212">
    <property type="entry name" value="Type-I_RE_S_subunit"/>
</dbReference>
<name>A0A2B8B8K4_9PROT</name>
<comment type="caution">
    <text evidence="5">The sequence shown here is derived from an EMBL/GenBank/DDBJ whole genome shotgun (WGS) entry which is preliminary data.</text>
</comment>